<reference evidence="1" key="1">
    <citation type="submission" date="2024-09" db="EMBL/GenBank/DDBJ databases">
        <title>Black Yeasts Isolated from many extreme environments.</title>
        <authorList>
            <person name="Coleine C."/>
            <person name="Stajich J.E."/>
            <person name="Selbmann L."/>
        </authorList>
    </citation>
    <scope>NUCLEOTIDE SEQUENCE</scope>
    <source>
        <strain evidence="1">CCFEE 5737</strain>
    </source>
</reference>
<dbReference type="EMBL" id="JAWDJW010005218">
    <property type="protein sequence ID" value="KAK3068820.1"/>
    <property type="molecule type" value="Genomic_DNA"/>
</dbReference>
<evidence type="ECO:0000313" key="2">
    <source>
        <dbReference type="Proteomes" id="UP001186974"/>
    </source>
</evidence>
<name>A0ACC3DFM6_9PEZI</name>
<accession>A0ACC3DFM6</accession>
<proteinExistence type="predicted"/>
<comment type="caution">
    <text evidence="1">The sequence shown here is derived from an EMBL/GenBank/DDBJ whole genome shotgun (WGS) entry which is preliminary data.</text>
</comment>
<protein>
    <submittedName>
        <fullName evidence="1">Uncharacterized protein</fullName>
    </submittedName>
</protein>
<organism evidence="1 2">
    <name type="scientific">Coniosporium uncinatum</name>
    <dbReference type="NCBI Taxonomy" id="93489"/>
    <lineage>
        <taxon>Eukaryota</taxon>
        <taxon>Fungi</taxon>
        <taxon>Dikarya</taxon>
        <taxon>Ascomycota</taxon>
        <taxon>Pezizomycotina</taxon>
        <taxon>Dothideomycetes</taxon>
        <taxon>Dothideomycetes incertae sedis</taxon>
        <taxon>Coniosporium</taxon>
    </lineage>
</organism>
<evidence type="ECO:0000313" key="1">
    <source>
        <dbReference type="EMBL" id="KAK3068820.1"/>
    </source>
</evidence>
<gene>
    <name evidence="1" type="ORF">LTS18_000515</name>
</gene>
<keyword evidence="2" id="KW-1185">Reference proteome</keyword>
<sequence length="138" mass="14477">MSAEYEGQDPLKLAQQAERDLNSHTAKTGADADNKSVSQGYGASDSTTESGVDESATKKYPGAEVTYGSAASGAGGNRDIPLSEGGDIDPSTGKPYKARDFEGVGGPEDKQQAYAEEKGGNNDVRRNIRQGDQLDMSK</sequence>
<dbReference type="Proteomes" id="UP001186974">
    <property type="component" value="Unassembled WGS sequence"/>
</dbReference>